<accession>A0ACC1T5R4</accession>
<gene>
    <name evidence="1" type="ORF">NM688_g3515</name>
</gene>
<organism evidence="1 2">
    <name type="scientific">Phlebia brevispora</name>
    <dbReference type="NCBI Taxonomy" id="194682"/>
    <lineage>
        <taxon>Eukaryota</taxon>
        <taxon>Fungi</taxon>
        <taxon>Dikarya</taxon>
        <taxon>Basidiomycota</taxon>
        <taxon>Agaricomycotina</taxon>
        <taxon>Agaricomycetes</taxon>
        <taxon>Polyporales</taxon>
        <taxon>Meruliaceae</taxon>
        <taxon>Phlebia</taxon>
    </lineage>
</organism>
<comment type="caution">
    <text evidence="1">The sequence shown here is derived from an EMBL/GenBank/DDBJ whole genome shotgun (WGS) entry which is preliminary data.</text>
</comment>
<dbReference type="Proteomes" id="UP001148662">
    <property type="component" value="Unassembled WGS sequence"/>
</dbReference>
<proteinExistence type="predicted"/>
<sequence length="248" mass="28184">MDKEDRKLMHARLPTLGRHSGASALGGHVARKGTCDLLAFLGIWRTHTWLPIFRPLPEAPGKEILRLTMAFIDILLSTILLGSFFLMVLAGLVWVIVVEIRQHYRERTYGRNPLWPPFFYTNPVNLTTHISHLEDQPQGSSDSSIDNLTTPFTAPDVQSSYESYDRGPRQQPGDTQGAERDGDMRVERREGHWVWEERSDRKGRSVDLPQVGIAREHRRGSSWSAGEVAWTVPEVPETAEEARRAFAF</sequence>
<protein>
    <submittedName>
        <fullName evidence="1">Uncharacterized protein</fullName>
    </submittedName>
</protein>
<keyword evidence="2" id="KW-1185">Reference proteome</keyword>
<evidence type="ECO:0000313" key="1">
    <source>
        <dbReference type="EMBL" id="KAJ3553615.1"/>
    </source>
</evidence>
<evidence type="ECO:0000313" key="2">
    <source>
        <dbReference type="Proteomes" id="UP001148662"/>
    </source>
</evidence>
<dbReference type="EMBL" id="JANHOG010000518">
    <property type="protein sequence ID" value="KAJ3553615.1"/>
    <property type="molecule type" value="Genomic_DNA"/>
</dbReference>
<name>A0ACC1T5R4_9APHY</name>
<reference evidence="1" key="1">
    <citation type="submission" date="2022-07" db="EMBL/GenBank/DDBJ databases">
        <title>Genome Sequence of Phlebia brevispora.</title>
        <authorList>
            <person name="Buettner E."/>
        </authorList>
    </citation>
    <scope>NUCLEOTIDE SEQUENCE</scope>
    <source>
        <strain evidence="1">MPL23</strain>
    </source>
</reference>